<evidence type="ECO:0000313" key="3">
    <source>
        <dbReference type="Proteomes" id="UP000683360"/>
    </source>
</evidence>
<dbReference type="EMBL" id="CAJPWZ010001046">
    <property type="protein sequence ID" value="CAG2206397.1"/>
    <property type="molecule type" value="Genomic_DNA"/>
</dbReference>
<feature type="compositionally biased region" description="Pro residues" evidence="1">
    <location>
        <begin position="294"/>
        <end position="303"/>
    </location>
</feature>
<proteinExistence type="predicted"/>
<accession>A0A8S3RMY6</accession>
<evidence type="ECO:0000313" key="2">
    <source>
        <dbReference type="EMBL" id="CAG2206397.1"/>
    </source>
</evidence>
<feature type="compositionally biased region" description="Low complexity" evidence="1">
    <location>
        <begin position="193"/>
        <end position="204"/>
    </location>
</feature>
<comment type="caution">
    <text evidence="2">The sequence shown here is derived from an EMBL/GenBank/DDBJ whole genome shotgun (WGS) entry which is preliminary data.</text>
</comment>
<feature type="compositionally biased region" description="Polar residues" evidence="1">
    <location>
        <begin position="170"/>
        <end position="192"/>
    </location>
</feature>
<organism evidence="2 3">
    <name type="scientific">Mytilus edulis</name>
    <name type="common">Blue mussel</name>
    <dbReference type="NCBI Taxonomy" id="6550"/>
    <lineage>
        <taxon>Eukaryota</taxon>
        <taxon>Metazoa</taxon>
        <taxon>Spiralia</taxon>
        <taxon>Lophotrochozoa</taxon>
        <taxon>Mollusca</taxon>
        <taxon>Bivalvia</taxon>
        <taxon>Autobranchia</taxon>
        <taxon>Pteriomorphia</taxon>
        <taxon>Mytilida</taxon>
        <taxon>Mytiloidea</taxon>
        <taxon>Mytilidae</taxon>
        <taxon>Mytilinae</taxon>
        <taxon>Mytilus</taxon>
    </lineage>
</organism>
<sequence>MKNLANDKTIGKQSTTDLTITKTQKLNMKNLANDTTIGKQSTTDLTITKTQKSQQLKNLAKDTTIICKQKTYIRAKMNPLSAVLWSVFVQQSISYILAEPIHSNLGWAGRRLLNSTIEPEKSIFDKIKEFYDDPNNLAMWGVLPLIVLKKKNKKAKKKRLLDDEDDELITANSSGEHNNNFNDTKYENTGRSATRAAMAATFAAKNQSNQAQGRKHATSTSDVKLAVERENSTPLPWAIPDDDSLYPTKDKGHPPPPPAPAQEQKLNLKPLSINQPTDKQPYKAPNRKPHPDMHMPPSPPPPYDFGRRDSVEEISMNPRKIHAVSNRANDPRKAMNAMEQYALARQAAQLLRVDNGQPGQPGYKKPKRLVFVAE</sequence>
<dbReference type="AlphaFoldDB" id="A0A8S3RMY6"/>
<evidence type="ECO:0000256" key="1">
    <source>
        <dbReference type="SAM" id="MobiDB-lite"/>
    </source>
</evidence>
<feature type="region of interest" description="Disordered" evidence="1">
    <location>
        <begin position="170"/>
        <end position="331"/>
    </location>
</feature>
<dbReference type="OrthoDB" id="6120632at2759"/>
<protein>
    <submittedName>
        <fullName evidence="2">Uncharacterized protein</fullName>
    </submittedName>
</protein>
<dbReference type="Proteomes" id="UP000683360">
    <property type="component" value="Unassembled WGS sequence"/>
</dbReference>
<keyword evidence="3" id="KW-1185">Reference proteome</keyword>
<reference evidence="2" key="1">
    <citation type="submission" date="2021-03" db="EMBL/GenBank/DDBJ databases">
        <authorList>
            <person name="Bekaert M."/>
        </authorList>
    </citation>
    <scope>NUCLEOTIDE SEQUENCE</scope>
</reference>
<gene>
    <name evidence="2" type="ORF">MEDL_20699</name>
</gene>
<feature type="compositionally biased region" description="Polar residues" evidence="1">
    <location>
        <begin position="205"/>
        <end position="222"/>
    </location>
</feature>
<name>A0A8S3RMY6_MYTED</name>